<dbReference type="GO" id="GO:0005829">
    <property type="term" value="C:cytosol"/>
    <property type="evidence" value="ECO:0007669"/>
    <property type="project" value="TreeGrafter"/>
</dbReference>
<dbReference type="EC" id="2.4.1.21" evidence="2"/>
<gene>
    <name evidence="6" type="ORF">HG263_07240</name>
</gene>
<keyword evidence="7" id="KW-1185">Reference proteome</keyword>
<dbReference type="InterPro" id="IPR013534">
    <property type="entry name" value="Starch_synth_cat_dom"/>
</dbReference>
<evidence type="ECO:0000259" key="5">
    <source>
        <dbReference type="Pfam" id="PF08323"/>
    </source>
</evidence>
<dbReference type="EMBL" id="JABBPG010000002">
    <property type="protein sequence ID" value="NOU50336.1"/>
    <property type="molecule type" value="Genomic_DNA"/>
</dbReference>
<keyword evidence="3" id="KW-0328">Glycosyltransferase</keyword>
<dbReference type="Proteomes" id="UP000586305">
    <property type="component" value="Unassembled WGS sequence"/>
</dbReference>
<evidence type="ECO:0000256" key="1">
    <source>
        <dbReference type="ARBA" id="ARBA00001478"/>
    </source>
</evidence>
<dbReference type="PANTHER" id="PTHR45825:SF11">
    <property type="entry name" value="ALPHA AMYLASE DOMAIN-CONTAINING PROTEIN"/>
    <property type="match status" value="1"/>
</dbReference>
<dbReference type="GO" id="GO:0009011">
    <property type="term" value="F:alpha-1,4-glucan glucosyltransferase (ADP-glucose donor) activity"/>
    <property type="evidence" value="ECO:0007669"/>
    <property type="project" value="UniProtKB-EC"/>
</dbReference>
<feature type="domain" description="Starch synthase catalytic" evidence="5">
    <location>
        <begin position="2"/>
        <end position="255"/>
    </location>
</feature>
<protein>
    <recommendedName>
        <fullName evidence="2">starch synthase</fullName>
        <ecNumber evidence="2">2.4.1.21</ecNumber>
    </recommendedName>
</protein>
<dbReference type="PANTHER" id="PTHR45825">
    <property type="entry name" value="GRANULE-BOUND STARCH SYNTHASE 1, CHLOROPLASTIC/AMYLOPLASTIC"/>
    <property type="match status" value="1"/>
</dbReference>
<evidence type="ECO:0000313" key="7">
    <source>
        <dbReference type="Proteomes" id="UP000586305"/>
    </source>
</evidence>
<dbReference type="Pfam" id="PF08323">
    <property type="entry name" value="Glyco_transf_5"/>
    <property type="match status" value="1"/>
</dbReference>
<comment type="catalytic activity">
    <reaction evidence="1">
        <text>[(1-&gt;4)-alpha-D-glucosyl](n) + ADP-alpha-D-glucose = [(1-&gt;4)-alpha-D-glucosyl](n+1) + ADP + H(+)</text>
        <dbReference type="Rhea" id="RHEA:18189"/>
        <dbReference type="Rhea" id="RHEA-COMP:9584"/>
        <dbReference type="Rhea" id="RHEA-COMP:9587"/>
        <dbReference type="ChEBI" id="CHEBI:15378"/>
        <dbReference type="ChEBI" id="CHEBI:15444"/>
        <dbReference type="ChEBI" id="CHEBI:57498"/>
        <dbReference type="ChEBI" id="CHEBI:456216"/>
        <dbReference type="EC" id="2.4.1.21"/>
    </reaction>
</comment>
<sequence>MRVLMVAAENDRLPNCKVGGVADVIRDIPYALSAQGVVVKVVVPDYGQSHLNRTFVGDIAVPFRQHLETATLWQVEQSDGVTQYVISHSLFSEHQGAIYCNDDHNRPFATDATKFAFFSAAVCEAIEHKMFDDLDVLHLHDWHAACVTVLQTFSPRFVYLKQLKTVYTVHNLALQGIRPFGHDESSLEAWFPTLGYDGQQLCDHHHPHCFNPMRSAICLADKVHVVSPTYSEEVLHSSEPDRGFFGGEGLEHDMQIAKRQGKLVGILNGCEYHENDNAHNITLDQYYNLIDCELLQWMAKQPQLLACHYIAHQRLKNWQCEVSNGPLITSVGRLTDQKALLLRQSYSQGIVLDELALIAANIDARIIILGSGDPHLENLFTQVMSRHENVLYLNGYGQNLGDYLYQLGALFLMPSSFEPCGISQMLAMRAGQPCLVHQVGGLVDTVTHLHNGFAFSGDDLAEQASKLIETFKFALTMYQSNPNQYTQLANNASQARFTWHSSAQEYISQLYEM</sequence>
<keyword evidence="4" id="KW-0808">Transferase</keyword>
<dbReference type="Pfam" id="PF13692">
    <property type="entry name" value="Glyco_trans_1_4"/>
    <property type="match status" value="1"/>
</dbReference>
<evidence type="ECO:0000256" key="2">
    <source>
        <dbReference type="ARBA" id="ARBA00012588"/>
    </source>
</evidence>
<evidence type="ECO:0000256" key="4">
    <source>
        <dbReference type="ARBA" id="ARBA00022679"/>
    </source>
</evidence>
<proteinExistence type="predicted"/>
<evidence type="ECO:0000256" key="3">
    <source>
        <dbReference type="ARBA" id="ARBA00022676"/>
    </source>
</evidence>
<dbReference type="GO" id="GO:0005978">
    <property type="term" value="P:glycogen biosynthetic process"/>
    <property type="evidence" value="ECO:0007669"/>
    <property type="project" value="TreeGrafter"/>
</dbReference>
<accession>A0A849VAM8</accession>
<reference evidence="6 7" key="1">
    <citation type="submission" date="2020-04" db="EMBL/GenBank/DDBJ databases">
        <title>Pseudoalteromonas caenipelagi sp. nov., isolated from a tidal flat.</title>
        <authorList>
            <person name="Park S."/>
            <person name="Yoon J.-H."/>
        </authorList>
    </citation>
    <scope>NUCLEOTIDE SEQUENCE [LARGE SCALE GENOMIC DNA]</scope>
    <source>
        <strain evidence="6 7">JBTF-M23</strain>
    </source>
</reference>
<dbReference type="SUPFAM" id="SSF53756">
    <property type="entry name" value="UDP-Glycosyltransferase/glycogen phosphorylase"/>
    <property type="match status" value="1"/>
</dbReference>
<dbReference type="Gene3D" id="3.40.50.2000">
    <property type="entry name" value="Glycogen Phosphorylase B"/>
    <property type="match status" value="2"/>
</dbReference>
<evidence type="ECO:0000313" key="6">
    <source>
        <dbReference type="EMBL" id="NOU50336.1"/>
    </source>
</evidence>
<dbReference type="RefSeq" id="WP_171625398.1">
    <property type="nucleotide sequence ID" value="NZ_JABBPG010000002.1"/>
</dbReference>
<dbReference type="AlphaFoldDB" id="A0A849VAM8"/>
<name>A0A849VAM8_9GAMM</name>
<organism evidence="6 7">
    <name type="scientific">Pseudoalteromonas caenipelagi</name>
    <dbReference type="NCBI Taxonomy" id="2726988"/>
    <lineage>
        <taxon>Bacteria</taxon>
        <taxon>Pseudomonadati</taxon>
        <taxon>Pseudomonadota</taxon>
        <taxon>Gammaproteobacteria</taxon>
        <taxon>Alteromonadales</taxon>
        <taxon>Pseudoalteromonadaceae</taxon>
        <taxon>Pseudoalteromonas</taxon>
    </lineage>
</organism>
<comment type="caution">
    <text evidence="6">The sequence shown here is derived from an EMBL/GenBank/DDBJ whole genome shotgun (WGS) entry which is preliminary data.</text>
</comment>